<evidence type="ECO:0000313" key="16">
    <source>
        <dbReference type="Proteomes" id="UP000272778"/>
    </source>
</evidence>
<gene>
    <name evidence="13 15" type="primary">flhB</name>
    <name evidence="15" type="ORF">D1Y85_12710</name>
</gene>
<dbReference type="PRINTS" id="PR00950">
    <property type="entry name" value="TYPE3IMSPROT"/>
</dbReference>
<dbReference type="OrthoDB" id="9807950at2"/>
<keyword evidence="10 13" id="KW-0472">Membrane</keyword>
<name>A0A3N6NYR9_9BURK</name>
<reference evidence="15 16" key="1">
    <citation type="submission" date="2018-11" db="EMBL/GenBank/DDBJ databases">
        <title>Paraburkholderia sp. DHOA04, isolated from soil.</title>
        <authorList>
            <person name="Gao Z.-H."/>
            <person name="Qiu L.-H."/>
            <person name="Fu J.-C."/>
        </authorList>
    </citation>
    <scope>NUCLEOTIDE SEQUENCE [LARGE SCALE GENOMIC DNA]</scope>
    <source>
        <strain evidence="15 16">DHOA04</strain>
    </source>
</reference>
<dbReference type="PANTHER" id="PTHR30531:SF12">
    <property type="entry name" value="FLAGELLAR BIOSYNTHETIC PROTEIN FLHB"/>
    <property type="match status" value="1"/>
</dbReference>
<dbReference type="Gene3D" id="3.40.1690.10">
    <property type="entry name" value="secretion proteins EscU"/>
    <property type="match status" value="1"/>
</dbReference>
<proteinExistence type="inferred from homology"/>
<evidence type="ECO:0000256" key="12">
    <source>
        <dbReference type="ARBA" id="ARBA00025078"/>
    </source>
</evidence>
<dbReference type="InterPro" id="IPR006135">
    <property type="entry name" value="T3SS_substrate_exporter"/>
</dbReference>
<feature type="compositionally biased region" description="Basic and acidic residues" evidence="14">
    <location>
        <begin position="432"/>
        <end position="447"/>
    </location>
</feature>
<evidence type="ECO:0000256" key="10">
    <source>
        <dbReference type="ARBA" id="ARBA00023136"/>
    </source>
</evidence>
<feature type="compositionally biased region" description="Acidic residues" evidence="14">
    <location>
        <begin position="380"/>
        <end position="389"/>
    </location>
</feature>
<evidence type="ECO:0000256" key="4">
    <source>
        <dbReference type="ARBA" id="ARBA00022448"/>
    </source>
</evidence>
<dbReference type="NCBIfam" id="TIGR00328">
    <property type="entry name" value="flhB"/>
    <property type="match status" value="1"/>
</dbReference>
<keyword evidence="4 13" id="KW-0813">Transport</keyword>
<keyword evidence="15" id="KW-0966">Cell projection</keyword>
<evidence type="ECO:0000256" key="13">
    <source>
        <dbReference type="RuleBase" id="RU364091"/>
    </source>
</evidence>
<feature type="region of interest" description="Disordered" evidence="14">
    <location>
        <begin position="1"/>
        <end position="24"/>
    </location>
</feature>
<sequence length="447" mass="48666">MAEDSDLEKTESATPRRIQKAREEGQVARSRELSTFALLSAGFFGVWMLSGTIGEHLETMLRGAFTFNHAVVFDTNRMLSGAGVAAREGLYAVLPVLAMTGVAALLAPMALGGWLFSTNVLEMKFNRLNPMEGLGRIFSWNGPIQLGMSLAKTLLVGLIGGMAVWHRRDEILGLVMQPSQRAFADAFHLVAVCCGTTVAGMFLIAALDVPYQLWSFYRKLRMTKEEVKRESRENDGDPQVKGRIRQQQRAMARRRMMSQVPKADVVVTNPTHFAVALQYTDGEMRAPKVIAKGVNLVAARIREIAAENNVPLLEAPPLARALYHNVDLNREIPGPLYNAVAQVLAWVYQLKRFREHGGDVPMEPTDLEVPPELDKGAVQDDEADEEADDALGKNRPAASAAGGQNARQAGGRADPAANAAADPAGPATSGDANRRDTPRRDNEGVSE</sequence>
<organism evidence="15 16">
    <name type="scientific">Paraburkholderia dinghuensis</name>
    <dbReference type="NCBI Taxonomy" id="2305225"/>
    <lineage>
        <taxon>Bacteria</taxon>
        <taxon>Pseudomonadati</taxon>
        <taxon>Pseudomonadota</taxon>
        <taxon>Betaproteobacteria</taxon>
        <taxon>Burkholderiales</taxon>
        <taxon>Burkholderiaceae</taxon>
        <taxon>Paraburkholderia</taxon>
    </lineage>
</organism>
<dbReference type="InterPro" id="IPR006136">
    <property type="entry name" value="FlhB"/>
</dbReference>
<accession>A0A3N6NYR9</accession>
<evidence type="ECO:0000313" key="15">
    <source>
        <dbReference type="EMBL" id="RQH06043.1"/>
    </source>
</evidence>
<comment type="caution">
    <text evidence="13">Lacks conserved residue(s) required for the propagation of feature annotation.</text>
</comment>
<keyword evidence="9 13" id="KW-1133">Transmembrane helix</keyword>
<evidence type="ECO:0000256" key="8">
    <source>
        <dbReference type="ARBA" id="ARBA00022927"/>
    </source>
</evidence>
<protein>
    <recommendedName>
        <fullName evidence="3 13">Flagellar biosynthetic protein FlhB</fullName>
    </recommendedName>
</protein>
<dbReference type="PANTHER" id="PTHR30531">
    <property type="entry name" value="FLAGELLAR BIOSYNTHETIC PROTEIN FLHB"/>
    <property type="match status" value="1"/>
</dbReference>
<keyword evidence="7 13" id="KW-1005">Bacterial flagellum biogenesis</keyword>
<keyword evidence="15" id="KW-0282">Flagellum</keyword>
<dbReference type="GO" id="GO:0005886">
    <property type="term" value="C:plasma membrane"/>
    <property type="evidence" value="ECO:0007669"/>
    <property type="project" value="UniProtKB-SubCell"/>
</dbReference>
<keyword evidence="16" id="KW-1185">Reference proteome</keyword>
<evidence type="ECO:0000256" key="11">
    <source>
        <dbReference type="ARBA" id="ARBA00023225"/>
    </source>
</evidence>
<dbReference type="Proteomes" id="UP000272778">
    <property type="component" value="Unassembled WGS sequence"/>
</dbReference>
<evidence type="ECO:0000256" key="3">
    <source>
        <dbReference type="ARBA" id="ARBA00021622"/>
    </source>
</evidence>
<dbReference type="Pfam" id="PF01312">
    <property type="entry name" value="Bac_export_2"/>
    <property type="match status" value="1"/>
</dbReference>
<keyword evidence="8 13" id="KW-0653">Protein transport</keyword>
<evidence type="ECO:0000256" key="7">
    <source>
        <dbReference type="ARBA" id="ARBA00022795"/>
    </source>
</evidence>
<feature type="transmembrane region" description="Helical" evidence="13">
    <location>
        <begin position="137"/>
        <end position="166"/>
    </location>
</feature>
<evidence type="ECO:0000256" key="2">
    <source>
        <dbReference type="ARBA" id="ARBA00010690"/>
    </source>
</evidence>
<dbReference type="GO" id="GO:0009306">
    <property type="term" value="P:protein secretion"/>
    <property type="evidence" value="ECO:0007669"/>
    <property type="project" value="InterPro"/>
</dbReference>
<feature type="region of interest" description="Disordered" evidence="14">
    <location>
        <begin position="227"/>
        <end position="248"/>
    </location>
</feature>
<comment type="function">
    <text evidence="12 13">Required for formation of the rod structure in the basal body of the flagellar apparatus. Together with FliI and FliH, may constitute the export apparatus of flagellin.</text>
</comment>
<feature type="compositionally biased region" description="Low complexity" evidence="14">
    <location>
        <begin position="397"/>
        <end position="431"/>
    </location>
</feature>
<dbReference type="AlphaFoldDB" id="A0A3N6NYR9"/>
<feature type="transmembrane region" description="Helical" evidence="13">
    <location>
        <begin position="186"/>
        <end position="211"/>
    </location>
</feature>
<evidence type="ECO:0000256" key="1">
    <source>
        <dbReference type="ARBA" id="ARBA00004651"/>
    </source>
</evidence>
<evidence type="ECO:0000256" key="9">
    <source>
        <dbReference type="ARBA" id="ARBA00022989"/>
    </source>
</evidence>
<keyword evidence="15" id="KW-0969">Cilium</keyword>
<feature type="region of interest" description="Disordered" evidence="14">
    <location>
        <begin position="380"/>
        <end position="447"/>
    </location>
</feature>
<keyword evidence="11 13" id="KW-1006">Bacterial flagellum protein export</keyword>
<comment type="subcellular location">
    <subcellularLocation>
        <location evidence="1">Cell membrane</location>
        <topology evidence="1">Multi-pass membrane protein</topology>
    </subcellularLocation>
</comment>
<feature type="compositionally biased region" description="Basic and acidic residues" evidence="14">
    <location>
        <begin position="227"/>
        <end position="240"/>
    </location>
</feature>
<comment type="similarity">
    <text evidence="2 13">Belongs to the type III secretion exporter family.</text>
</comment>
<dbReference type="SUPFAM" id="SSF160544">
    <property type="entry name" value="EscU C-terminal domain-like"/>
    <property type="match status" value="1"/>
</dbReference>
<dbReference type="InterPro" id="IPR029025">
    <property type="entry name" value="T3SS_substrate_exporter_C"/>
</dbReference>
<feature type="transmembrane region" description="Helical" evidence="13">
    <location>
        <begin position="90"/>
        <end position="116"/>
    </location>
</feature>
<dbReference type="GO" id="GO:0044780">
    <property type="term" value="P:bacterial-type flagellum assembly"/>
    <property type="evidence" value="ECO:0007669"/>
    <property type="project" value="InterPro"/>
</dbReference>
<evidence type="ECO:0000256" key="6">
    <source>
        <dbReference type="ARBA" id="ARBA00022692"/>
    </source>
</evidence>
<keyword evidence="6 13" id="KW-0812">Transmembrane</keyword>
<evidence type="ECO:0000256" key="14">
    <source>
        <dbReference type="SAM" id="MobiDB-lite"/>
    </source>
</evidence>
<keyword evidence="5 13" id="KW-1003">Cell membrane</keyword>
<dbReference type="FunFam" id="3.40.1690.10:FF:000001">
    <property type="entry name" value="Flagellar biosynthetic protein FlhB"/>
    <property type="match status" value="1"/>
</dbReference>
<evidence type="ECO:0000256" key="5">
    <source>
        <dbReference type="ARBA" id="ARBA00022475"/>
    </source>
</evidence>
<comment type="caution">
    <text evidence="15">The sequence shown here is derived from an EMBL/GenBank/DDBJ whole genome shotgun (WGS) entry which is preliminary data.</text>
</comment>
<dbReference type="RefSeq" id="WP_124151420.1">
    <property type="nucleotide sequence ID" value="NZ_RQIS01000008.1"/>
</dbReference>
<dbReference type="EMBL" id="RQIS01000008">
    <property type="protein sequence ID" value="RQH06043.1"/>
    <property type="molecule type" value="Genomic_DNA"/>
</dbReference>